<evidence type="ECO:0000313" key="1">
    <source>
        <dbReference type="EMBL" id="SDP41903.1"/>
    </source>
</evidence>
<dbReference type="InterPro" id="IPR011009">
    <property type="entry name" value="Kinase-like_dom_sf"/>
</dbReference>
<keyword evidence="2" id="KW-1185">Reference proteome</keyword>
<dbReference type="InterPro" id="IPR018721">
    <property type="entry name" value="DUF2252"/>
</dbReference>
<organism evidence="1 2">
    <name type="scientific">Paracidovorax cattleyae</name>
    <dbReference type="NCBI Taxonomy" id="80868"/>
    <lineage>
        <taxon>Bacteria</taxon>
        <taxon>Pseudomonadati</taxon>
        <taxon>Pseudomonadota</taxon>
        <taxon>Betaproteobacteria</taxon>
        <taxon>Burkholderiales</taxon>
        <taxon>Comamonadaceae</taxon>
        <taxon>Paracidovorax</taxon>
    </lineage>
</organism>
<gene>
    <name evidence="1" type="ORF">SAMN04489708_112126</name>
</gene>
<dbReference type="PANTHER" id="PTHR39441">
    <property type="entry name" value="DUF2252 DOMAIN-CONTAINING PROTEIN"/>
    <property type="match status" value="1"/>
</dbReference>
<proteinExistence type="predicted"/>
<dbReference type="SUPFAM" id="SSF56112">
    <property type="entry name" value="Protein kinase-like (PK-like)"/>
    <property type="match status" value="1"/>
</dbReference>
<dbReference type="Proteomes" id="UP000199317">
    <property type="component" value="Unassembled WGS sequence"/>
</dbReference>
<protein>
    <submittedName>
        <fullName evidence="1">Uncharacterized conserved protein, DUF2252 family</fullName>
    </submittedName>
</protein>
<sequence>MDAVQEILHYNAGRDPERLALKYARMRSDPFVFLRGTCHLFYARLPRGGIFKSAPPVWCCGDLHLENFGSYKGQHRIAYFDLNDFDEAALAPATWDLVRLLASLRVGAGSLQLEPLAVEALCTAFLSAYVHALGDGKAYWVEPQTAQGLVRTLLDGLRDRQRATFLDGRTVKKGRKRTLRTDGRKALPASDAQRAEVLGFMEDFARAQPHDPHFPHFFRVLDVARRIAGTGSLGVDRYAILVEGKGSPDGNYLLDLKQALPSSLVPHLKTKQPRWGTQAERVVAVQQRVQAVSMAFLQPVEMGGQPYVLRGLQPLEDRVTIAGASQKLADIRGVVATMGRLVAWGQLRSAGRQGSAIADELIGYARRGKWQAKLQAAAAEMAEKTLRDAADYNAAYDDGVFRL</sequence>
<accession>A0A1H0SJH7</accession>
<evidence type="ECO:0000313" key="2">
    <source>
        <dbReference type="Proteomes" id="UP000199317"/>
    </source>
</evidence>
<reference evidence="2" key="1">
    <citation type="submission" date="2016-10" db="EMBL/GenBank/DDBJ databases">
        <authorList>
            <person name="Varghese N."/>
            <person name="Submissions S."/>
        </authorList>
    </citation>
    <scope>NUCLEOTIDE SEQUENCE [LARGE SCALE GENOMIC DNA]</scope>
    <source>
        <strain evidence="2">DSM 17101</strain>
    </source>
</reference>
<dbReference type="AlphaFoldDB" id="A0A1H0SJH7"/>
<dbReference type="EMBL" id="FNJL01000012">
    <property type="protein sequence ID" value="SDP41903.1"/>
    <property type="molecule type" value="Genomic_DNA"/>
</dbReference>
<dbReference type="OrthoDB" id="1491115at2"/>
<dbReference type="PANTHER" id="PTHR39441:SF1">
    <property type="entry name" value="DUF2252 DOMAIN-CONTAINING PROTEIN"/>
    <property type="match status" value="1"/>
</dbReference>
<dbReference type="Pfam" id="PF10009">
    <property type="entry name" value="DUF2252"/>
    <property type="match status" value="1"/>
</dbReference>
<dbReference type="RefSeq" id="WP_092834719.1">
    <property type="nucleotide sequence ID" value="NZ_CP028290.1"/>
</dbReference>
<name>A0A1H0SJH7_9BURK</name>